<dbReference type="InterPro" id="IPR036739">
    <property type="entry name" value="SLC41_membr_dom_sf"/>
</dbReference>
<keyword evidence="12" id="KW-1185">Reference proteome</keyword>
<dbReference type="CDD" id="cd04606">
    <property type="entry name" value="CBS_pair_Mg_transporter"/>
    <property type="match status" value="1"/>
</dbReference>
<dbReference type="Pfam" id="PF00571">
    <property type="entry name" value="CBS"/>
    <property type="match status" value="2"/>
</dbReference>
<keyword evidence="3 9" id="KW-0813">Transport</keyword>
<feature type="domain" description="CBS" evidence="10">
    <location>
        <begin position="206"/>
        <end position="262"/>
    </location>
</feature>
<feature type="transmembrane region" description="Helical" evidence="9">
    <location>
        <begin position="316"/>
        <end position="340"/>
    </location>
</feature>
<keyword evidence="7 9" id="KW-0472">Membrane</keyword>
<dbReference type="SMART" id="SM00116">
    <property type="entry name" value="CBS"/>
    <property type="match status" value="2"/>
</dbReference>
<dbReference type="RefSeq" id="WP_070793286.1">
    <property type="nucleotide sequence ID" value="NZ_MKIR01000026.1"/>
</dbReference>
<dbReference type="Gene3D" id="1.10.357.20">
    <property type="entry name" value="SLC41 divalent cation transporters, integral membrane domain"/>
    <property type="match status" value="1"/>
</dbReference>
<dbReference type="STRING" id="1859473.BG261_08325"/>
<evidence type="ECO:0000256" key="7">
    <source>
        <dbReference type="ARBA" id="ARBA00023136"/>
    </source>
</evidence>
<dbReference type="Gene3D" id="3.10.580.10">
    <property type="entry name" value="CBS-domain"/>
    <property type="match status" value="1"/>
</dbReference>
<keyword evidence="9" id="KW-1003">Cell membrane</keyword>
<keyword evidence="4 9" id="KW-0812">Transmembrane</keyword>
<accession>A0A1E8GL69</accession>
<comment type="similarity">
    <text evidence="2 9">Belongs to the SLC41A transporter family.</text>
</comment>
<dbReference type="PROSITE" id="PS51371">
    <property type="entry name" value="CBS"/>
    <property type="match status" value="2"/>
</dbReference>
<dbReference type="GO" id="GO:0046872">
    <property type="term" value="F:metal ion binding"/>
    <property type="evidence" value="ECO:0007669"/>
    <property type="project" value="UniProtKB-KW"/>
</dbReference>
<keyword evidence="6 9" id="KW-1133">Transmembrane helix</keyword>
<evidence type="ECO:0000313" key="11">
    <source>
        <dbReference type="EMBL" id="OFI48278.1"/>
    </source>
</evidence>
<dbReference type="SMART" id="SM00924">
    <property type="entry name" value="MgtE_N"/>
    <property type="match status" value="1"/>
</dbReference>
<evidence type="ECO:0000256" key="5">
    <source>
        <dbReference type="ARBA" id="ARBA00022842"/>
    </source>
</evidence>
<comment type="subcellular location">
    <subcellularLocation>
        <location evidence="9">Cell membrane</location>
        <topology evidence="9">Multi-pass membrane protein</topology>
    </subcellularLocation>
    <subcellularLocation>
        <location evidence="1">Membrane</location>
        <topology evidence="1">Multi-pass membrane protein</topology>
    </subcellularLocation>
</comment>
<dbReference type="GO" id="GO:0015095">
    <property type="term" value="F:magnesium ion transmembrane transporter activity"/>
    <property type="evidence" value="ECO:0007669"/>
    <property type="project" value="UniProtKB-UniRule"/>
</dbReference>
<evidence type="ECO:0000256" key="6">
    <source>
        <dbReference type="ARBA" id="ARBA00022989"/>
    </source>
</evidence>
<dbReference type="NCBIfam" id="TIGR00400">
    <property type="entry name" value="mgtE"/>
    <property type="match status" value="1"/>
</dbReference>
<evidence type="ECO:0000256" key="9">
    <source>
        <dbReference type="RuleBase" id="RU362011"/>
    </source>
</evidence>
<keyword evidence="8" id="KW-0129">CBS domain</keyword>
<organism evidence="11 12">
    <name type="scientific">Floricoccus tropicus</name>
    <dbReference type="NCBI Taxonomy" id="1859473"/>
    <lineage>
        <taxon>Bacteria</taxon>
        <taxon>Bacillati</taxon>
        <taxon>Bacillota</taxon>
        <taxon>Bacilli</taxon>
        <taxon>Lactobacillales</taxon>
        <taxon>Streptococcaceae</taxon>
        <taxon>Floricoccus</taxon>
    </lineage>
</organism>
<dbReference type="PANTHER" id="PTHR43773">
    <property type="entry name" value="MAGNESIUM TRANSPORTER MGTE"/>
    <property type="match status" value="1"/>
</dbReference>
<dbReference type="InterPro" id="IPR006669">
    <property type="entry name" value="MgtE_transporter"/>
</dbReference>
<feature type="domain" description="CBS" evidence="10">
    <location>
        <begin position="142"/>
        <end position="205"/>
    </location>
</feature>
<dbReference type="PANTHER" id="PTHR43773:SF1">
    <property type="entry name" value="MAGNESIUM TRANSPORTER MGTE"/>
    <property type="match status" value="1"/>
</dbReference>
<dbReference type="InterPro" id="IPR006668">
    <property type="entry name" value="Mg_transptr_MgtE_intracell_dom"/>
</dbReference>
<dbReference type="InterPro" id="IPR046342">
    <property type="entry name" value="CBS_dom_sf"/>
</dbReference>
<keyword evidence="9" id="KW-0479">Metal-binding</keyword>
<dbReference type="Pfam" id="PF01769">
    <property type="entry name" value="MgtE"/>
    <property type="match status" value="1"/>
</dbReference>
<proteinExistence type="inferred from homology"/>
<dbReference type="Gene3D" id="1.25.60.10">
    <property type="entry name" value="MgtE N-terminal domain-like"/>
    <property type="match status" value="1"/>
</dbReference>
<evidence type="ECO:0000313" key="12">
    <source>
        <dbReference type="Proteomes" id="UP000178622"/>
    </source>
</evidence>
<dbReference type="SUPFAM" id="SSF161093">
    <property type="entry name" value="MgtE membrane domain-like"/>
    <property type="match status" value="1"/>
</dbReference>
<reference evidence="12" key="1">
    <citation type="submission" date="2016-09" db="EMBL/GenBank/DDBJ databases">
        <title>Draft genome sequence of a novel species of the family Streptococcaceae isolated from flowers.</title>
        <authorList>
            <person name="Chuah L.-O."/>
            <person name="Yap K.-P."/>
            <person name="Thong K.L."/>
            <person name="Liong M.T."/>
            <person name="Ahmad R."/>
            <person name="Rusul G."/>
        </authorList>
    </citation>
    <scope>NUCLEOTIDE SEQUENCE [LARGE SCALE GENOMIC DNA]</scope>
    <source>
        <strain evidence="12">DF1</strain>
    </source>
</reference>
<evidence type="ECO:0000256" key="2">
    <source>
        <dbReference type="ARBA" id="ARBA00009749"/>
    </source>
</evidence>
<evidence type="ECO:0000256" key="3">
    <source>
        <dbReference type="ARBA" id="ARBA00022448"/>
    </source>
</evidence>
<feature type="transmembrane region" description="Helical" evidence="9">
    <location>
        <begin position="389"/>
        <end position="415"/>
    </location>
</feature>
<dbReference type="Pfam" id="PF03448">
    <property type="entry name" value="MgtE_N"/>
    <property type="match status" value="1"/>
</dbReference>
<dbReference type="Proteomes" id="UP000178622">
    <property type="component" value="Unassembled WGS sequence"/>
</dbReference>
<feature type="transmembrane region" description="Helical" evidence="9">
    <location>
        <begin position="436"/>
        <end position="453"/>
    </location>
</feature>
<dbReference type="OrthoDB" id="9790355at2"/>
<dbReference type="InterPro" id="IPR038076">
    <property type="entry name" value="MgtE_N_sf"/>
</dbReference>
<feature type="transmembrane region" description="Helical" evidence="9">
    <location>
        <begin position="361"/>
        <end position="383"/>
    </location>
</feature>
<sequence length="454" mass="50662">MNEEINFEKNFVQLKELLKNNEINEFRESFLNHHLYDQSRFFLSLDPVERLEFYNLMSPKEIADIFDLFDSDDIDINPFVDEMSKEYLGEIFDSIYSDNAADLLANLEPETMKEILDSMDAEESTEVKRILHYDDETAGAIMTTEFVSIVANQTVRSAMTVLKAQAEEAETIYYVYVIDSQNRLLGVISLRALITSHDDTLISDIYNDHIIKLDVNEDQEKIAQYFRDYDLLAIPVVDTDNKLIGIVTVDDIIDVIDEEAASDYSGLAGVDTEDVSQNPWQAASKRLPWLIALLFLGMGTASLINHFDSLVSKASILAVFISLITGTAGNAGTQSLAVAVRRLAIRDEDKKNSLMTMILSELITGLITGLVTGITIFIVVSIWKHNMILGIAVGTAMFCAITVANLAGSLIPILMEKLGFDPAVASGPFISTMSDLTSVFIYFNIASLFIHYFN</sequence>
<comment type="function">
    <text evidence="9">Acts as a magnesium transporter.</text>
</comment>
<evidence type="ECO:0000256" key="8">
    <source>
        <dbReference type="PROSITE-ProRule" id="PRU00703"/>
    </source>
</evidence>
<comment type="subunit">
    <text evidence="9">Homodimer.</text>
</comment>
<dbReference type="InterPro" id="IPR000644">
    <property type="entry name" value="CBS_dom"/>
</dbReference>
<dbReference type="AlphaFoldDB" id="A0A1E8GL69"/>
<evidence type="ECO:0000256" key="4">
    <source>
        <dbReference type="ARBA" id="ARBA00022692"/>
    </source>
</evidence>
<name>A0A1E8GL69_9LACT</name>
<protein>
    <recommendedName>
        <fullName evidence="9">Magnesium transporter MgtE</fullName>
    </recommendedName>
</protein>
<comment type="caution">
    <text evidence="11">The sequence shown here is derived from an EMBL/GenBank/DDBJ whole genome shotgun (WGS) entry which is preliminary data.</text>
</comment>
<dbReference type="InterPro" id="IPR006667">
    <property type="entry name" value="SLC41_membr_dom"/>
</dbReference>
<evidence type="ECO:0000259" key="10">
    <source>
        <dbReference type="PROSITE" id="PS51371"/>
    </source>
</evidence>
<dbReference type="GO" id="GO:0005886">
    <property type="term" value="C:plasma membrane"/>
    <property type="evidence" value="ECO:0007669"/>
    <property type="project" value="UniProtKB-SubCell"/>
</dbReference>
<dbReference type="EMBL" id="MKIR01000026">
    <property type="protein sequence ID" value="OFI48278.1"/>
    <property type="molecule type" value="Genomic_DNA"/>
</dbReference>
<gene>
    <name evidence="11" type="ORF">BG261_08325</name>
</gene>
<dbReference type="SUPFAM" id="SSF54631">
    <property type="entry name" value="CBS-domain pair"/>
    <property type="match status" value="1"/>
</dbReference>
<feature type="transmembrane region" description="Helical" evidence="9">
    <location>
        <begin position="287"/>
        <end position="304"/>
    </location>
</feature>
<dbReference type="SUPFAM" id="SSF158791">
    <property type="entry name" value="MgtE N-terminal domain-like"/>
    <property type="match status" value="1"/>
</dbReference>
<evidence type="ECO:0000256" key="1">
    <source>
        <dbReference type="ARBA" id="ARBA00004141"/>
    </source>
</evidence>
<keyword evidence="5 9" id="KW-0460">Magnesium</keyword>